<name>B8MSJ6_TALSN</name>
<dbReference type="Proteomes" id="UP000001745">
    <property type="component" value="Unassembled WGS sequence"/>
</dbReference>
<dbReference type="VEuPathDB" id="FungiDB:TSTA_001470"/>
<dbReference type="SUPFAM" id="SSF52540">
    <property type="entry name" value="P-loop containing nucleoside triphosphate hydrolases"/>
    <property type="match status" value="1"/>
</dbReference>
<dbReference type="GO" id="GO:0005694">
    <property type="term" value="C:chromosome"/>
    <property type="evidence" value="ECO:0007669"/>
    <property type="project" value="TreeGrafter"/>
</dbReference>
<evidence type="ECO:0008006" key="4">
    <source>
        <dbReference type="Google" id="ProtNLM"/>
    </source>
</evidence>
<evidence type="ECO:0000256" key="1">
    <source>
        <dbReference type="ARBA" id="ARBA00005446"/>
    </source>
</evidence>
<dbReference type="RefSeq" id="XP_002487730.1">
    <property type="nucleotide sequence ID" value="XM_002487685.1"/>
</dbReference>
<gene>
    <name evidence="2" type="ORF">TSTA_001470</name>
</gene>
<dbReference type="GO" id="GO:0005737">
    <property type="term" value="C:cytoplasm"/>
    <property type="evidence" value="ECO:0007669"/>
    <property type="project" value="TreeGrafter"/>
</dbReference>
<comment type="similarity">
    <text evidence="1">Belongs to the helicase family. RecQ subfamily.</text>
</comment>
<dbReference type="Gene3D" id="3.40.50.300">
    <property type="entry name" value="P-loop containing nucleotide triphosphate hydrolases"/>
    <property type="match status" value="1"/>
</dbReference>
<accession>B8MSJ6</accession>
<dbReference type="PhylomeDB" id="B8MSJ6"/>
<reference evidence="3" key="1">
    <citation type="journal article" date="2015" name="Genome Announc.">
        <title>Genome sequence of the AIDS-associated pathogen Penicillium marneffei (ATCC18224) and its near taxonomic relative Talaromyces stipitatus (ATCC10500).</title>
        <authorList>
            <person name="Nierman W.C."/>
            <person name="Fedorova-Abrams N.D."/>
            <person name="Andrianopoulos A."/>
        </authorList>
    </citation>
    <scope>NUCLEOTIDE SEQUENCE [LARGE SCALE GENOMIC DNA]</scope>
    <source>
        <strain evidence="3">ATCC 10500 / CBS 375.48 / QM 6759 / NRRL 1006</strain>
    </source>
</reference>
<dbReference type="AlphaFoldDB" id="B8MSJ6"/>
<dbReference type="InterPro" id="IPR027417">
    <property type="entry name" value="P-loop_NTPase"/>
</dbReference>
<protein>
    <recommendedName>
        <fullName evidence="4">Helicase ATP-binding domain-containing protein</fullName>
    </recommendedName>
</protein>
<dbReference type="PANTHER" id="PTHR13710">
    <property type="entry name" value="DNA HELICASE RECQ FAMILY MEMBER"/>
    <property type="match status" value="1"/>
</dbReference>
<dbReference type="STRING" id="441959.B8MSJ6"/>
<evidence type="ECO:0000313" key="3">
    <source>
        <dbReference type="Proteomes" id="UP000001745"/>
    </source>
</evidence>
<proteinExistence type="inferred from homology"/>
<dbReference type="eggNOG" id="KOG0351">
    <property type="taxonomic scope" value="Eukaryota"/>
</dbReference>
<dbReference type="GO" id="GO:0009378">
    <property type="term" value="F:four-way junction helicase activity"/>
    <property type="evidence" value="ECO:0007669"/>
    <property type="project" value="TreeGrafter"/>
</dbReference>
<dbReference type="GeneID" id="8098641"/>
<dbReference type="HOGENOM" id="CLU_694793_0_0_1"/>
<keyword evidence="3" id="KW-1185">Reference proteome</keyword>
<organism evidence="2 3">
    <name type="scientific">Talaromyces stipitatus (strain ATCC 10500 / CBS 375.48 / QM 6759 / NRRL 1006)</name>
    <name type="common">Penicillium stipitatum</name>
    <dbReference type="NCBI Taxonomy" id="441959"/>
    <lineage>
        <taxon>Eukaryota</taxon>
        <taxon>Fungi</taxon>
        <taxon>Dikarya</taxon>
        <taxon>Ascomycota</taxon>
        <taxon>Pezizomycotina</taxon>
        <taxon>Eurotiomycetes</taxon>
        <taxon>Eurotiomycetidae</taxon>
        <taxon>Eurotiales</taxon>
        <taxon>Trichocomaceae</taxon>
        <taxon>Talaromyces</taxon>
        <taxon>Talaromyces sect. Talaromyces</taxon>
    </lineage>
</organism>
<evidence type="ECO:0000313" key="2">
    <source>
        <dbReference type="EMBL" id="EED12076.1"/>
    </source>
</evidence>
<dbReference type="GO" id="GO:0000724">
    <property type="term" value="P:double-strand break repair via homologous recombination"/>
    <property type="evidence" value="ECO:0007669"/>
    <property type="project" value="TreeGrafter"/>
</dbReference>
<dbReference type="GO" id="GO:0043138">
    <property type="term" value="F:3'-5' DNA helicase activity"/>
    <property type="evidence" value="ECO:0007669"/>
    <property type="project" value="TreeGrafter"/>
</dbReference>
<dbReference type="OrthoDB" id="5153301at2759"/>
<sequence>MIRTGEQILGKKFHIRAWRQITVGIAIKKFGTLASQFIEDSLDNEDDLIEDHSGSMTAVFHYQAAHTPHTGNQIYGVTVNFRAGITDAGLQEFHQASETWHRLIKQPSQYSIPSPLKRQRPTLFTPQASQPANVNTEWEWDESPSKRARSQALESTLFQRFHRCHEPRQGERRWTMEQAQTILKRMYGPEAQYRTSNQQQALQYIIQVLRTNEGKSLLYLLPCQLPGARTTVVVLPLLVLKQDMLLRCQNAGIEVTIWNQQDESRHLGSSPLILVSVEQAVHINFRTFLLWLQLANQLDRVVFDKCHLTLTASSYRKRMALLPTLRDIQCCRITRFGTGYQLVQRGTCVPRLYVASYPPSPLLLGGSHQYQEFYTILIRLINRQEVTSKIVSKPGLL</sequence>
<dbReference type="EMBL" id="EQ962660">
    <property type="protein sequence ID" value="EED12076.1"/>
    <property type="molecule type" value="Genomic_DNA"/>
</dbReference>
<dbReference type="PANTHER" id="PTHR13710:SF154">
    <property type="entry name" value="RECQ HELICASE, PUTATIVE (AFU_ORTHOLOGUE AFUA_6G14720)-RELATED"/>
    <property type="match status" value="1"/>
</dbReference>
<dbReference type="InParanoid" id="B8MSJ6"/>